<keyword evidence="3 6" id="KW-0479">Metal-binding</keyword>
<evidence type="ECO:0000256" key="4">
    <source>
        <dbReference type="ARBA" id="ARBA00023315"/>
    </source>
</evidence>
<dbReference type="GO" id="GO:0061711">
    <property type="term" value="F:tRNA N(6)-L-threonylcarbamoyladenine synthase activity"/>
    <property type="evidence" value="ECO:0007669"/>
    <property type="project" value="UniProtKB-EC"/>
</dbReference>
<comment type="similarity">
    <text evidence="6">Belongs to the KAE1 / TsaD family.</text>
</comment>
<keyword evidence="4 6" id="KW-0012">Acyltransferase</keyword>
<evidence type="ECO:0000256" key="1">
    <source>
        <dbReference type="ARBA" id="ARBA00022679"/>
    </source>
</evidence>
<dbReference type="HOGENOM" id="CLU_023208_0_2_0"/>
<keyword evidence="6" id="KW-0963">Cytoplasm</keyword>
<feature type="binding site" evidence="6">
    <location>
        <position position="179"/>
    </location>
    <ligand>
        <name>substrate</name>
    </ligand>
</feature>
<dbReference type="InterPro" id="IPR000905">
    <property type="entry name" value="Gcp-like_dom"/>
</dbReference>
<evidence type="ECO:0000256" key="3">
    <source>
        <dbReference type="ARBA" id="ARBA00022723"/>
    </source>
</evidence>
<dbReference type="KEGG" id="smf:Smon_1372"/>
<dbReference type="GO" id="GO:0005506">
    <property type="term" value="F:iron ion binding"/>
    <property type="evidence" value="ECO:0007669"/>
    <property type="project" value="UniProtKB-UniRule"/>
</dbReference>
<dbReference type="EMBL" id="CP001779">
    <property type="protein sequence ID" value="ACZ01815.1"/>
    <property type="molecule type" value="Genomic_DNA"/>
</dbReference>
<feature type="domain" description="Gcp-like" evidence="7">
    <location>
        <begin position="23"/>
        <end position="304"/>
    </location>
</feature>
<evidence type="ECO:0000256" key="5">
    <source>
        <dbReference type="ARBA" id="ARBA00048117"/>
    </source>
</evidence>
<reference evidence="8 9" key="1">
    <citation type="journal article" date="2009" name="Stand. Genomic Sci.">
        <title>Complete genome sequence of Streptobacillus moniliformis type strain (9901T).</title>
        <authorList>
            <person name="Nolan M."/>
            <person name="Gronow S."/>
            <person name="Lapidus A."/>
            <person name="Ivanova N."/>
            <person name="Copeland A."/>
            <person name="Lucas S."/>
            <person name="Del Rio T.G."/>
            <person name="Chen F."/>
            <person name="Tice H."/>
            <person name="Pitluck S."/>
            <person name="Cheng J.F."/>
            <person name="Sims D."/>
            <person name="Meincke L."/>
            <person name="Bruce D."/>
            <person name="Goodwin L."/>
            <person name="Brettin T."/>
            <person name="Han C."/>
            <person name="Detter J.C."/>
            <person name="Ovchinikova G."/>
            <person name="Pati A."/>
            <person name="Mavromatis K."/>
            <person name="Mikhailova N."/>
            <person name="Chen A."/>
            <person name="Palaniappan K."/>
            <person name="Land M."/>
            <person name="Hauser L."/>
            <person name="Chang Y.J."/>
            <person name="Jeffries C.D."/>
            <person name="Rohde M."/>
            <person name="Sproer C."/>
            <person name="Goker M."/>
            <person name="Bristow J."/>
            <person name="Eisen J.A."/>
            <person name="Markowitz V."/>
            <person name="Hugenholtz P."/>
            <person name="Kyrpides N.C."/>
            <person name="Klenk H.P."/>
            <person name="Chain P."/>
        </authorList>
    </citation>
    <scope>NUCLEOTIDE SEQUENCE [LARGE SCALE GENOMIC DNA]</scope>
    <source>
        <strain evidence="9">ATCC 14647 / DSM 12112 / NCTC 10651 / 9901</strain>
    </source>
</reference>
<keyword evidence="6" id="KW-0408">Iron</keyword>
<dbReference type="PRINTS" id="PR00789">
    <property type="entry name" value="OSIALOPTASE"/>
</dbReference>
<gene>
    <name evidence="6" type="primary">tsaD</name>
    <name evidence="8" type="ordered locus">Smon_1372</name>
</gene>
<feature type="binding site" evidence="6">
    <location>
        <position position="115"/>
    </location>
    <ligand>
        <name>Fe cation</name>
        <dbReference type="ChEBI" id="CHEBI:24875"/>
    </ligand>
</feature>
<dbReference type="STRING" id="519441.Smon_1372"/>
<dbReference type="InterPro" id="IPR043129">
    <property type="entry name" value="ATPase_NBD"/>
</dbReference>
<keyword evidence="8" id="KW-0378">Hydrolase</keyword>
<keyword evidence="9" id="KW-1185">Reference proteome</keyword>
<name>D1AVQ5_STRM9</name>
<dbReference type="NCBIfam" id="TIGR03723">
    <property type="entry name" value="T6A_TsaD_YgjD"/>
    <property type="match status" value="1"/>
</dbReference>
<accession>D1AVQ5</accession>
<proteinExistence type="inferred from homology"/>
<dbReference type="PANTHER" id="PTHR11735:SF6">
    <property type="entry name" value="TRNA N6-ADENOSINE THREONYLCARBAMOYLTRANSFERASE, MITOCHONDRIAL"/>
    <property type="match status" value="1"/>
</dbReference>
<dbReference type="PANTHER" id="PTHR11735">
    <property type="entry name" value="TRNA N6-ADENOSINE THREONYLCARBAMOYLTRANSFERASE"/>
    <property type="match status" value="1"/>
</dbReference>
<organism evidence="8 9">
    <name type="scientific">Streptobacillus moniliformis (strain ATCC 14647 / DSM 12112 / NCTC 10651 / 9901)</name>
    <dbReference type="NCBI Taxonomy" id="519441"/>
    <lineage>
        <taxon>Bacteria</taxon>
        <taxon>Fusobacteriati</taxon>
        <taxon>Fusobacteriota</taxon>
        <taxon>Fusobacteriia</taxon>
        <taxon>Fusobacteriales</taxon>
        <taxon>Leptotrichiaceae</taxon>
        <taxon>Streptobacillus</taxon>
    </lineage>
</organism>
<dbReference type="AlphaFoldDB" id="D1AVQ5"/>
<evidence type="ECO:0000256" key="2">
    <source>
        <dbReference type="ARBA" id="ARBA00022694"/>
    </source>
</evidence>
<feature type="binding site" evidence="6">
    <location>
        <position position="298"/>
    </location>
    <ligand>
        <name>Fe cation</name>
        <dbReference type="ChEBI" id="CHEBI:24875"/>
    </ligand>
</feature>
<dbReference type="CDD" id="cd24133">
    <property type="entry name" value="ASKHA_NBD_TsaD_bac"/>
    <property type="match status" value="1"/>
</dbReference>
<dbReference type="Proteomes" id="UP000002072">
    <property type="component" value="Chromosome"/>
</dbReference>
<feature type="binding site" evidence="6">
    <location>
        <position position="111"/>
    </location>
    <ligand>
        <name>Fe cation</name>
        <dbReference type="ChEBI" id="CHEBI:24875"/>
    </ligand>
</feature>
<sequence length="332" mass="36571">MLILAIESSCDETSVAILKDGKNVLSNVIATQIDIHKEYGGVVPEIASRHHIENILTVYDKALKEANCKISDISYIAVTNTPGLIGSLLVGLMFAKGLSLSNNIPLIPVNHIEGHIFSTFIDYEPKLPMLTLVASGGHTSLYLIDENKDLTLLGETLDDAIGEAYDKVARILGLEYPGGPLLEKMAIMGHNSFDIPTPKVSGYDFSFSGIKTFITNYVNRKKMKGEDFNKEDLAKTFQDKIIEVLIDKLSKASRKNNIKTISVVGGVSANKAIREAIINSEYFENVDILFPKFEYCTDNAAMIASACYHKNLREENMFIDAIDTKTKKQGGL</sequence>
<dbReference type="HAMAP" id="MF_01445">
    <property type="entry name" value="TsaD"/>
    <property type="match status" value="1"/>
</dbReference>
<dbReference type="Pfam" id="PF00814">
    <property type="entry name" value="TsaD"/>
    <property type="match status" value="1"/>
</dbReference>
<dbReference type="GO" id="GO:0005737">
    <property type="term" value="C:cytoplasm"/>
    <property type="evidence" value="ECO:0007669"/>
    <property type="project" value="UniProtKB-SubCell"/>
</dbReference>
<evidence type="ECO:0000313" key="8">
    <source>
        <dbReference type="EMBL" id="ACZ01815.1"/>
    </source>
</evidence>
<dbReference type="GeneID" id="29673960"/>
<dbReference type="FunFam" id="3.30.420.40:FF:000012">
    <property type="entry name" value="tRNA N6-adenosine threonylcarbamoyltransferase"/>
    <property type="match status" value="1"/>
</dbReference>
<comment type="subcellular location">
    <subcellularLocation>
        <location evidence="6">Cytoplasm</location>
    </subcellularLocation>
</comment>
<dbReference type="InterPro" id="IPR017861">
    <property type="entry name" value="KAE1/TsaD"/>
</dbReference>
<keyword evidence="2 6" id="KW-0819">tRNA processing</keyword>
<keyword evidence="1 6" id="KW-0808">Transferase</keyword>
<dbReference type="GO" id="GO:0016787">
    <property type="term" value="F:hydrolase activity"/>
    <property type="evidence" value="ECO:0007669"/>
    <property type="project" value="UniProtKB-KW"/>
</dbReference>
<dbReference type="EC" id="2.3.1.234" evidence="6"/>
<feature type="binding site" evidence="6">
    <location>
        <position position="166"/>
    </location>
    <ligand>
        <name>substrate</name>
    </ligand>
</feature>
<comment type="cofactor">
    <cofactor evidence="6">
        <name>Fe(2+)</name>
        <dbReference type="ChEBI" id="CHEBI:29033"/>
    </cofactor>
    <text evidence="6">Binds 1 Fe(2+) ion per subunit.</text>
</comment>
<dbReference type="InterPro" id="IPR022450">
    <property type="entry name" value="TsaD"/>
</dbReference>
<feature type="binding site" evidence="6">
    <location>
        <position position="270"/>
    </location>
    <ligand>
        <name>substrate</name>
    </ligand>
</feature>
<dbReference type="eggNOG" id="COG0533">
    <property type="taxonomic scope" value="Bacteria"/>
</dbReference>
<feature type="binding site" evidence="6">
    <location>
        <begin position="133"/>
        <end position="137"/>
    </location>
    <ligand>
        <name>substrate</name>
    </ligand>
</feature>
<feature type="binding site" evidence="6">
    <location>
        <position position="183"/>
    </location>
    <ligand>
        <name>substrate</name>
    </ligand>
</feature>
<dbReference type="GO" id="GO:0002949">
    <property type="term" value="P:tRNA threonylcarbamoyladenosine modification"/>
    <property type="evidence" value="ECO:0007669"/>
    <property type="project" value="UniProtKB-UniRule"/>
</dbReference>
<evidence type="ECO:0000313" key="9">
    <source>
        <dbReference type="Proteomes" id="UP000002072"/>
    </source>
</evidence>
<dbReference type="Gene3D" id="3.30.420.40">
    <property type="match status" value="2"/>
</dbReference>
<comment type="catalytic activity">
    <reaction evidence="5 6">
        <text>L-threonylcarbamoyladenylate + adenosine(37) in tRNA = N(6)-L-threonylcarbamoyladenosine(37) in tRNA + AMP + H(+)</text>
        <dbReference type="Rhea" id="RHEA:37059"/>
        <dbReference type="Rhea" id="RHEA-COMP:10162"/>
        <dbReference type="Rhea" id="RHEA-COMP:10163"/>
        <dbReference type="ChEBI" id="CHEBI:15378"/>
        <dbReference type="ChEBI" id="CHEBI:73682"/>
        <dbReference type="ChEBI" id="CHEBI:74411"/>
        <dbReference type="ChEBI" id="CHEBI:74418"/>
        <dbReference type="ChEBI" id="CHEBI:456215"/>
        <dbReference type="EC" id="2.3.1.234"/>
    </reaction>
</comment>
<dbReference type="OrthoDB" id="9806197at2"/>
<dbReference type="NCBIfam" id="TIGR00329">
    <property type="entry name" value="gcp_kae1"/>
    <property type="match status" value="1"/>
</dbReference>
<dbReference type="SUPFAM" id="SSF53067">
    <property type="entry name" value="Actin-like ATPase domain"/>
    <property type="match status" value="1"/>
</dbReference>
<evidence type="ECO:0000259" key="7">
    <source>
        <dbReference type="Pfam" id="PF00814"/>
    </source>
</evidence>
<dbReference type="RefSeq" id="WP_012859361.1">
    <property type="nucleotide sequence ID" value="NC_013515.1"/>
</dbReference>
<evidence type="ECO:0000256" key="6">
    <source>
        <dbReference type="HAMAP-Rule" id="MF_01445"/>
    </source>
</evidence>
<comment type="function">
    <text evidence="6">Required for the formation of a threonylcarbamoyl group on adenosine at position 37 (t(6)A37) in tRNAs that read codons beginning with adenine. Is involved in the transfer of the threonylcarbamoyl moiety of threonylcarbamoyl-AMP (TC-AMP) to the N6 group of A37, together with TsaE and TsaB. TsaD likely plays a direct catalytic role in this reaction.</text>
</comment>
<protein>
    <recommendedName>
        <fullName evidence="6">tRNA N6-adenosine threonylcarbamoyltransferase</fullName>
        <ecNumber evidence="6">2.3.1.234</ecNumber>
    </recommendedName>
    <alternativeName>
        <fullName evidence="6">N6-L-threonylcarbamoyladenine synthase</fullName>
        <shortName evidence="6">t(6)A synthase</shortName>
    </alternativeName>
    <alternativeName>
        <fullName evidence="6">t(6)A37 threonylcarbamoyladenosine biosynthesis protein TsaD</fullName>
    </alternativeName>
    <alternativeName>
        <fullName evidence="6">tRNA threonylcarbamoyladenosine biosynthesis protein TsaD</fullName>
    </alternativeName>
</protein>